<reference evidence="14" key="1">
    <citation type="journal article" date="2023" name="J. Hazard. Mater.">
        <title>Anaerobic biodegradation of pyrene and benzo[a]pyrene by a new sulfate-reducing Desulforamulus aquiferis strain DSA.</title>
        <authorList>
            <person name="Zhang Z."/>
            <person name="Sun J."/>
            <person name="Gong X."/>
            <person name="Wang C."/>
            <person name="Wang H."/>
        </authorList>
    </citation>
    <scope>NUCLEOTIDE SEQUENCE</scope>
    <source>
        <strain evidence="14">DSA</strain>
    </source>
</reference>
<keyword evidence="1 11" id="KW-0963">Cytoplasm</keyword>
<dbReference type="Proteomes" id="UP001172911">
    <property type="component" value="Unassembled WGS sequence"/>
</dbReference>
<dbReference type="PANTHER" id="PTHR11933">
    <property type="entry name" value="TRNA 5-METHYLAMINOMETHYL-2-THIOURIDYLATE -METHYLTRANSFERASE"/>
    <property type="match status" value="1"/>
</dbReference>
<dbReference type="GO" id="GO:0005524">
    <property type="term" value="F:ATP binding"/>
    <property type="evidence" value="ECO:0007669"/>
    <property type="project" value="UniProtKB-KW"/>
</dbReference>
<feature type="binding site" evidence="11">
    <location>
        <position position="130"/>
    </location>
    <ligand>
        <name>ATP</name>
        <dbReference type="ChEBI" id="CHEBI:30616"/>
    </ligand>
</feature>
<dbReference type="NCBIfam" id="TIGR00420">
    <property type="entry name" value="trmU"/>
    <property type="match status" value="1"/>
</dbReference>
<evidence type="ECO:0000256" key="7">
    <source>
        <dbReference type="ARBA" id="ARBA00022884"/>
    </source>
</evidence>
<comment type="similarity">
    <text evidence="11">Belongs to the MnmA/TRMU family.</text>
</comment>
<dbReference type="Pfam" id="PF03054">
    <property type="entry name" value="tRNA_Me_trans"/>
    <property type="match status" value="1"/>
</dbReference>
<dbReference type="GO" id="GO:0005737">
    <property type="term" value="C:cytoplasm"/>
    <property type="evidence" value="ECO:0007669"/>
    <property type="project" value="UniProtKB-SubCell"/>
</dbReference>
<dbReference type="InterPro" id="IPR004506">
    <property type="entry name" value="MnmA-like"/>
</dbReference>
<feature type="binding site" evidence="11">
    <location>
        <position position="36"/>
    </location>
    <ligand>
        <name>ATP</name>
        <dbReference type="ChEBI" id="CHEBI:30616"/>
    </ligand>
</feature>
<evidence type="ECO:0000256" key="9">
    <source>
        <dbReference type="ARBA" id="ARBA00051542"/>
    </source>
</evidence>
<evidence type="ECO:0000256" key="6">
    <source>
        <dbReference type="ARBA" id="ARBA00022840"/>
    </source>
</evidence>
<evidence type="ECO:0000259" key="12">
    <source>
        <dbReference type="Pfam" id="PF20258"/>
    </source>
</evidence>
<dbReference type="Pfam" id="PF20259">
    <property type="entry name" value="tRNA_Me_trans_M"/>
    <property type="match status" value="1"/>
</dbReference>
<evidence type="ECO:0000313" key="14">
    <source>
        <dbReference type="EMBL" id="MDO7788714.1"/>
    </source>
</evidence>
<dbReference type="CDD" id="cd01998">
    <property type="entry name" value="MnmA_TRMU-like"/>
    <property type="match status" value="1"/>
</dbReference>
<evidence type="ECO:0000256" key="2">
    <source>
        <dbReference type="ARBA" id="ARBA00022555"/>
    </source>
</evidence>
<feature type="domain" description="tRNA-specific 2-thiouridylase MnmA-like C-terminal" evidence="12">
    <location>
        <begin position="285"/>
        <end position="359"/>
    </location>
</feature>
<evidence type="ECO:0000256" key="10">
    <source>
        <dbReference type="ARBA" id="ARBA00056575"/>
    </source>
</evidence>
<name>A0AAW7ZHR5_9FIRM</name>
<organism evidence="14 15">
    <name type="scientific">Desulforamulus aquiferis</name>
    <dbReference type="NCBI Taxonomy" id="1397668"/>
    <lineage>
        <taxon>Bacteria</taxon>
        <taxon>Bacillati</taxon>
        <taxon>Bacillota</taxon>
        <taxon>Clostridia</taxon>
        <taxon>Eubacteriales</taxon>
        <taxon>Peptococcaceae</taxon>
        <taxon>Desulforamulus</taxon>
    </lineage>
</organism>
<dbReference type="Pfam" id="PF20258">
    <property type="entry name" value="tRNA_Me_trans_C"/>
    <property type="match status" value="1"/>
</dbReference>
<evidence type="ECO:0000256" key="11">
    <source>
        <dbReference type="HAMAP-Rule" id="MF_00144"/>
    </source>
</evidence>
<dbReference type="InterPro" id="IPR014729">
    <property type="entry name" value="Rossmann-like_a/b/a_fold"/>
</dbReference>
<dbReference type="HAMAP" id="MF_00144">
    <property type="entry name" value="tRNA_thiouridyl_MnmA"/>
    <property type="match status" value="1"/>
</dbReference>
<dbReference type="InterPro" id="IPR023382">
    <property type="entry name" value="MnmA-like_central_sf"/>
</dbReference>
<feature type="active site" description="Nucleophile" evidence="11">
    <location>
        <position position="106"/>
    </location>
</feature>
<dbReference type="RefSeq" id="WP_304544883.1">
    <property type="nucleotide sequence ID" value="NZ_JARPTC010000023.1"/>
</dbReference>
<feature type="domain" description="tRNA-specific 2-thiouridylase MnmA-like central" evidence="13">
    <location>
        <begin position="213"/>
        <end position="276"/>
    </location>
</feature>
<dbReference type="NCBIfam" id="NF001138">
    <property type="entry name" value="PRK00143.1"/>
    <property type="match status" value="1"/>
</dbReference>
<keyword evidence="8" id="KW-1015">Disulfide bond</keyword>
<dbReference type="InterPro" id="IPR046885">
    <property type="entry name" value="MnmA-like_C"/>
</dbReference>
<protein>
    <recommendedName>
        <fullName evidence="11">tRNA-specific 2-thiouridylase MnmA</fullName>
        <ecNumber evidence="11">2.8.1.13</ecNumber>
    </recommendedName>
</protein>
<evidence type="ECO:0000256" key="8">
    <source>
        <dbReference type="ARBA" id="ARBA00023157"/>
    </source>
</evidence>
<feature type="site" description="Interaction with tRNA" evidence="11">
    <location>
        <position position="343"/>
    </location>
</feature>
<feature type="region of interest" description="Interaction with tRNA" evidence="11">
    <location>
        <begin position="310"/>
        <end position="311"/>
    </location>
</feature>
<evidence type="ECO:0000256" key="4">
    <source>
        <dbReference type="ARBA" id="ARBA00022694"/>
    </source>
</evidence>
<comment type="caution">
    <text evidence="11">Lacks conserved residue(s) required for the propagation of feature annotation.</text>
</comment>
<dbReference type="Gene3D" id="2.30.30.280">
    <property type="entry name" value="Adenine nucleotide alpha hydrolases-like domains"/>
    <property type="match status" value="1"/>
</dbReference>
<keyword evidence="6 11" id="KW-0067">ATP-binding</keyword>
<dbReference type="Gene3D" id="2.40.30.10">
    <property type="entry name" value="Translation factors"/>
    <property type="match status" value="1"/>
</dbReference>
<dbReference type="AlphaFoldDB" id="A0AAW7ZHR5"/>
<dbReference type="Gene3D" id="3.40.50.620">
    <property type="entry name" value="HUPs"/>
    <property type="match status" value="1"/>
</dbReference>
<dbReference type="GO" id="GO:0000049">
    <property type="term" value="F:tRNA binding"/>
    <property type="evidence" value="ECO:0007669"/>
    <property type="project" value="UniProtKB-KW"/>
</dbReference>
<comment type="function">
    <text evidence="10 11">Catalyzes the 2-thiolation of uridine at the wobble position (U34) of tRNA, leading to the formation of s(2)U34.</text>
</comment>
<proteinExistence type="inferred from homology"/>
<keyword evidence="3 11" id="KW-0808">Transferase</keyword>
<comment type="caution">
    <text evidence="14">The sequence shown here is derived from an EMBL/GenBank/DDBJ whole genome shotgun (WGS) entry which is preliminary data.</text>
</comment>
<keyword evidence="5 11" id="KW-0547">Nucleotide-binding</keyword>
<dbReference type="FunFam" id="2.30.30.280:FF:000001">
    <property type="entry name" value="tRNA-specific 2-thiouridylase MnmA"/>
    <property type="match status" value="1"/>
</dbReference>
<evidence type="ECO:0000256" key="5">
    <source>
        <dbReference type="ARBA" id="ARBA00022741"/>
    </source>
</evidence>
<comment type="catalytic activity">
    <reaction evidence="9 11">
        <text>S-sulfanyl-L-cysteinyl-[protein] + uridine(34) in tRNA + AH2 + ATP = 2-thiouridine(34) in tRNA + L-cysteinyl-[protein] + A + AMP + diphosphate + H(+)</text>
        <dbReference type="Rhea" id="RHEA:47032"/>
        <dbReference type="Rhea" id="RHEA-COMP:10131"/>
        <dbReference type="Rhea" id="RHEA-COMP:11726"/>
        <dbReference type="Rhea" id="RHEA-COMP:11727"/>
        <dbReference type="Rhea" id="RHEA-COMP:11728"/>
        <dbReference type="ChEBI" id="CHEBI:13193"/>
        <dbReference type="ChEBI" id="CHEBI:15378"/>
        <dbReference type="ChEBI" id="CHEBI:17499"/>
        <dbReference type="ChEBI" id="CHEBI:29950"/>
        <dbReference type="ChEBI" id="CHEBI:30616"/>
        <dbReference type="ChEBI" id="CHEBI:33019"/>
        <dbReference type="ChEBI" id="CHEBI:61963"/>
        <dbReference type="ChEBI" id="CHEBI:65315"/>
        <dbReference type="ChEBI" id="CHEBI:87170"/>
        <dbReference type="ChEBI" id="CHEBI:456215"/>
        <dbReference type="EC" id="2.8.1.13"/>
    </reaction>
</comment>
<dbReference type="PANTHER" id="PTHR11933:SF5">
    <property type="entry name" value="MITOCHONDRIAL TRNA-SPECIFIC 2-THIOURIDYLASE 1"/>
    <property type="match status" value="1"/>
</dbReference>
<feature type="region of interest" description="Interaction with tRNA" evidence="11">
    <location>
        <begin position="154"/>
        <end position="156"/>
    </location>
</feature>
<sequence length="365" mass="40866">MATKQRVIAAMSGGVDSSVTAALLQQQGYEVVGVTMQIWDPEQAVLDGDYVGCCSLTAVDDARRVAEILGIPYYVLNFRDIFTEKVIQYFVDEYFRGRTPNPCIACNRFVKFAALLQKARQMGFDYIATGHYARLGYSEDFNRYTVRRAQDEKKDQTYVLYGFTQDQIAHTLMPLAEYTKEQVRAMATELGLPTATKPESQEICFVHDDNYRNFLDERAPEGIKPGPFMDLKGNVVGQHKGIPFYTVGQRRGLGLATGERTYVTEIDTENNAVIVGPEEAIWGTELIASDNNFILFDSLKETREVEAQVRYNSKPSPAVIEPLEGGLVKVTFKYPQRSITPGQAVVYYQGEYLVGGGTIEKLSSK</sequence>
<evidence type="ECO:0000256" key="1">
    <source>
        <dbReference type="ARBA" id="ARBA00022490"/>
    </source>
</evidence>
<dbReference type="EC" id="2.8.1.13" evidence="11"/>
<reference evidence="14" key="2">
    <citation type="submission" date="2023-03" db="EMBL/GenBank/DDBJ databases">
        <authorList>
            <person name="Zhang Z."/>
        </authorList>
    </citation>
    <scope>NUCLEOTIDE SEQUENCE</scope>
    <source>
        <strain evidence="14">DSA</strain>
    </source>
</reference>
<feature type="active site" description="Cysteine persulfide intermediate" evidence="11">
    <location>
        <position position="204"/>
    </location>
</feature>
<dbReference type="GO" id="GO:0103016">
    <property type="term" value="F:tRNA-uridine 2-sulfurtransferase activity"/>
    <property type="evidence" value="ECO:0007669"/>
    <property type="project" value="UniProtKB-EC"/>
</dbReference>
<feature type="site" description="Interaction with tRNA" evidence="11">
    <location>
        <position position="131"/>
    </location>
</feature>
<dbReference type="EMBL" id="JARPTC010000023">
    <property type="protein sequence ID" value="MDO7788714.1"/>
    <property type="molecule type" value="Genomic_DNA"/>
</dbReference>
<dbReference type="SUPFAM" id="SSF52402">
    <property type="entry name" value="Adenine nucleotide alpha hydrolases-like"/>
    <property type="match status" value="1"/>
</dbReference>
<feature type="binding site" evidence="11">
    <location>
        <begin position="10"/>
        <end position="17"/>
    </location>
    <ligand>
        <name>ATP</name>
        <dbReference type="ChEBI" id="CHEBI:30616"/>
    </ligand>
</feature>
<comment type="subcellular location">
    <subcellularLocation>
        <location evidence="11">Cytoplasm</location>
    </subcellularLocation>
</comment>
<dbReference type="FunFam" id="3.40.50.620:FF:000115">
    <property type="entry name" value="tRNA-specific 2-thiouridylase MnmA"/>
    <property type="match status" value="1"/>
</dbReference>
<evidence type="ECO:0000259" key="13">
    <source>
        <dbReference type="Pfam" id="PF20259"/>
    </source>
</evidence>
<gene>
    <name evidence="11 14" type="primary">mnmA</name>
    <name evidence="14" type="ORF">P6N53_15905</name>
</gene>
<dbReference type="InterPro" id="IPR046884">
    <property type="entry name" value="MnmA-like_central"/>
</dbReference>
<evidence type="ECO:0000313" key="15">
    <source>
        <dbReference type="Proteomes" id="UP001172911"/>
    </source>
</evidence>
<evidence type="ECO:0000256" key="3">
    <source>
        <dbReference type="ARBA" id="ARBA00022679"/>
    </source>
</evidence>
<dbReference type="GO" id="GO:0002143">
    <property type="term" value="P:tRNA wobble position uridine thiolation"/>
    <property type="evidence" value="ECO:0007669"/>
    <property type="project" value="TreeGrafter"/>
</dbReference>
<keyword evidence="4 11" id="KW-0819">tRNA processing</keyword>
<keyword evidence="7 11" id="KW-0694">RNA-binding</keyword>
<accession>A0AAW7ZHR5</accession>
<keyword evidence="2 11" id="KW-0820">tRNA-binding</keyword>
<keyword evidence="15" id="KW-1185">Reference proteome</keyword>